<dbReference type="SUPFAM" id="SSF51735">
    <property type="entry name" value="NAD(P)-binding Rossmann-fold domains"/>
    <property type="match status" value="1"/>
</dbReference>
<proteinExistence type="inferred from homology"/>
<accession>A0ABY4W4T9</accession>
<evidence type="ECO:0000313" key="4">
    <source>
        <dbReference type="EMBL" id="USG61861.1"/>
    </source>
</evidence>
<dbReference type="Gene3D" id="3.40.50.720">
    <property type="entry name" value="NAD(P)-binding Rossmann-like Domain"/>
    <property type="match status" value="1"/>
</dbReference>
<dbReference type="PANTHER" id="PTHR43180:SF66">
    <property type="entry name" value="SHORT-CHAIN DEHYDROGENASE_REDUCTASE FAMILY PROTEIN"/>
    <property type="match status" value="1"/>
</dbReference>
<dbReference type="InterPro" id="IPR002347">
    <property type="entry name" value="SDR_fam"/>
</dbReference>
<dbReference type="CDD" id="cd05233">
    <property type="entry name" value="SDR_c"/>
    <property type="match status" value="1"/>
</dbReference>
<dbReference type="PRINTS" id="PR00080">
    <property type="entry name" value="SDRFAMILY"/>
</dbReference>
<evidence type="ECO:0000256" key="3">
    <source>
        <dbReference type="RuleBase" id="RU000363"/>
    </source>
</evidence>
<reference evidence="4" key="1">
    <citation type="submission" date="2022-06" db="EMBL/GenBank/DDBJ databases">
        <title>Sneathiella actinostolidae sp. nov., isolated from a sea anemonein the Western Pacific Ocean.</title>
        <authorList>
            <person name="Wei M.J."/>
        </authorList>
    </citation>
    <scope>NUCLEOTIDE SEQUENCE</scope>
    <source>
        <strain evidence="4">PHK-P5</strain>
    </source>
</reference>
<evidence type="ECO:0000256" key="2">
    <source>
        <dbReference type="ARBA" id="ARBA00023002"/>
    </source>
</evidence>
<dbReference type="Pfam" id="PF00106">
    <property type="entry name" value="adh_short"/>
    <property type="match status" value="1"/>
</dbReference>
<comment type="similarity">
    <text evidence="1 3">Belongs to the short-chain dehydrogenases/reductases (SDR) family.</text>
</comment>
<keyword evidence="2" id="KW-0560">Oxidoreductase</keyword>
<dbReference type="InterPro" id="IPR020904">
    <property type="entry name" value="Sc_DH/Rdtase_CS"/>
</dbReference>
<dbReference type="PANTHER" id="PTHR43180">
    <property type="entry name" value="3-OXOACYL-(ACYL-CARRIER-PROTEIN) REDUCTASE (AFU_ORTHOLOGUE AFUA_6G11210)"/>
    <property type="match status" value="1"/>
</dbReference>
<dbReference type="PRINTS" id="PR00081">
    <property type="entry name" value="GDHRDH"/>
</dbReference>
<dbReference type="InterPro" id="IPR036291">
    <property type="entry name" value="NAD(P)-bd_dom_sf"/>
</dbReference>
<evidence type="ECO:0000256" key="1">
    <source>
        <dbReference type="ARBA" id="ARBA00006484"/>
    </source>
</evidence>
<name>A0ABY4W4T9_9PROT</name>
<evidence type="ECO:0000313" key="5">
    <source>
        <dbReference type="Proteomes" id="UP001056291"/>
    </source>
</evidence>
<sequence length="255" mass="27844">MKVQNKNIIITGGASGIGRELARRFRSEGAAGITVADVQENELQKVADEVNGLAVVCDATQESDIQNLVQLAENAHGPIDIFCSNAGIIRYGWEEADNDIWQLNWDLHVMAHVYAARAVVDKMVARGQGYLINTASAAGLLSQIDSSTYSVTKHAAVAFAETLAIRYGDKGVGVSVLCPQSVRTAMATRGGGSVASVDGILEPEQLAECVINTIDKEEFLILPHPEVLNYIQRKTADYDRWIKGMRRLRDRFVKN</sequence>
<organism evidence="4 5">
    <name type="scientific">Sneathiella marina</name>
    <dbReference type="NCBI Taxonomy" id="2950108"/>
    <lineage>
        <taxon>Bacteria</taxon>
        <taxon>Pseudomonadati</taxon>
        <taxon>Pseudomonadota</taxon>
        <taxon>Alphaproteobacteria</taxon>
        <taxon>Sneathiellales</taxon>
        <taxon>Sneathiellaceae</taxon>
        <taxon>Sneathiella</taxon>
    </lineage>
</organism>
<dbReference type="PROSITE" id="PS00061">
    <property type="entry name" value="ADH_SHORT"/>
    <property type="match status" value="1"/>
</dbReference>
<protein>
    <submittedName>
        <fullName evidence="4">SDR family oxidoreductase</fullName>
    </submittedName>
</protein>
<dbReference type="RefSeq" id="WP_251935182.1">
    <property type="nucleotide sequence ID" value="NZ_CP098747.1"/>
</dbReference>
<gene>
    <name evidence="4" type="ORF">NBZ79_02590</name>
</gene>
<dbReference type="EMBL" id="CP098747">
    <property type="protein sequence ID" value="USG61861.1"/>
    <property type="molecule type" value="Genomic_DNA"/>
</dbReference>
<keyword evidence="5" id="KW-1185">Reference proteome</keyword>
<dbReference type="Proteomes" id="UP001056291">
    <property type="component" value="Chromosome"/>
</dbReference>